<reference evidence="1" key="1">
    <citation type="submission" date="2020-08" db="EMBL/GenBank/DDBJ databases">
        <title>Multicomponent nature underlies the extraordinary mechanical properties of spider dragline silk.</title>
        <authorList>
            <person name="Kono N."/>
            <person name="Nakamura H."/>
            <person name="Mori M."/>
            <person name="Yoshida Y."/>
            <person name="Ohtoshi R."/>
            <person name="Malay A.D."/>
            <person name="Moran D.A.P."/>
            <person name="Tomita M."/>
            <person name="Numata K."/>
            <person name="Arakawa K."/>
        </authorList>
    </citation>
    <scope>NUCLEOTIDE SEQUENCE</scope>
</reference>
<evidence type="ECO:0000313" key="2">
    <source>
        <dbReference type="Proteomes" id="UP000887159"/>
    </source>
</evidence>
<dbReference type="Proteomes" id="UP000887159">
    <property type="component" value="Unassembled WGS sequence"/>
</dbReference>
<evidence type="ECO:0000313" key="1">
    <source>
        <dbReference type="EMBL" id="GFY28431.1"/>
    </source>
</evidence>
<protein>
    <submittedName>
        <fullName evidence="1">Uncharacterized protein</fullName>
    </submittedName>
</protein>
<proteinExistence type="predicted"/>
<sequence length="82" mass="8756">MSFDIGIGGPGCKTAAALEDVEGSSYAWVDEDVEIAGVDINLFGLGRDESGWSKFNGGHFIFVMFSSVWVELFTIEGFAALA</sequence>
<name>A0A8X6W5V8_TRICX</name>
<gene>
    <name evidence="1" type="ORF">TNCV_1970851</name>
</gene>
<keyword evidence="2" id="KW-1185">Reference proteome</keyword>
<dbReference type="EMBL" id="BMAU01021384">
    <property type="protein sequence ID" value="GFY28431.1"/>
    <property type="molecule type" value="Genomic_DNA"/>
</dbReference>
<comment type="caution">
    <text evidence="1">The sequence shown here is derived from an EMBL/GenBank/DDBJ whole genome shotgun (WGS) entry which is preliminary data.</text>
</comment>
<accession>A0A8X6W5V8</accession>
<organism evidence="1 2">
    <name type="scientific">Trichonephila clavipes</name>
    <name type="common">Golden silk orbweaver</name>
    <name type="synonym">Nephila clavipes</name>
    <dbReference type="NCBI Taxonomy" id="2585209"/>
    <lineage>
        <taxon>Eukaryota</taxon>
        <taxon>Metazoa</taxon>
        <taxon>Ecdysozoa</taxon>
        <taxon>Arthropoda</taxon>
        <taxon>Chelicerata</taxon>
        <taxon>Arachnida</taxon>
        <taxon>Araneae</taxon>
        <taxon>Araneomorphae</taxon>
        <taxon>Entelegynae</taxon>
        <taxon>Araneoidea</taxon>
        <taxon>Nephilidae</taxon>
        <taxon>Trichonephila</taxon>
    </lineage>
</organism>
<dbReference type="AlphaFoldDB" id="A0A8X6W5V8"/>